<name>A0A366K497_CYTFI</name>
<reference evidence="2 3" key="1">
    <citation type="submission" date="2018-06" db="EMBL/GenBank/DDBJ databases">
        <title>Freshwater and sediment microbial communities from various areas in North America, analyzing microbe dynamics in response to fracking.</title>
        <authorList>
            <person name="Lamendella R."/>
        </authorList>
    </citation>
    <scope>NUCLEOTIDE SEQUENCE [LARGE SCALE GENOMIC DNA]</scope>
    <source>
        <strain evidence="2 3">14_TX</strain>
    </source>
</reference>
<accession>A0A366K497</accession>
<organism evidence="2 3">
    <name type="scientific">Cytobacillus firmus</name>
    <name type="common">Bacillus firmus</name>
    <dbReference type="NCBI Taxonomy" id="1399"/>
    <lineage>
        <taxon>Bacteria</taxon>
        <taxon>Bacillati</taxon>
        <taxon>Bacillota</taxon>
        <taxon>Bacilli</taxon>
        <taxon>Bacillales</taxon>
        <taxon>Bacillaceae</taxon>
        <taxon>Cytobacillus</taxon>
    </lineage>
</organism>
<dbReference type="Gene3D" id="3.30.499.10">
    <property type="entry name" value="Aconitase, domain 3"/>
    <property type="match status" value="1"/>
</dbReference>
<sequence length="232" mass="24907">MNIFEKRLAELANLPSVIPGDQIQVTPDFLFVSGQNSLNVIKAFNRQGYKNAKNPAKILFSLGGAENEAIRKFCIGKGIRLIDCDLSQYYRSENIPMNGMVIAGIDEDIKGLGGRGAIPIVISPDSMAACLAAGSFSMFIPETTYIEINGALTGEGNGKWLCTHLLDIFEDSLIGNAVIIGGTVFEQLNDEDLKDLSSFFQLSGTAAGMCSPVGPLGQVESVIKIKAETIRI</sequence>
<proteinExistence type="predicted"/>
<dbReference type="RefSeq" id="WP_113881071.1">
    <property type="nucleotide sequence ID" value="NZ_QNSF01000001.1"/>
</dbReference>
<keyword evidence="3" id="KW-1185">Reference proteome</keyword>
<dbReference type="EMBL" id="QNSF01000001">
    <property type="protein sequence ID" value="RBP96555.1"/>
    <property type="molecule type" value="Genomic_DNA"/>
</dbReference>
<keyword evidence="1" id="KW-0408">Iron</keyword>
<protein>
    <submittedName>
        <fullName evidence="2">Uncharacterized protein</fullName>
    </submittedName>
</protein>
<dbReference type="OrthoDB" id="2863288at2"/>
<dbReference type="AlphaFoldDB" id="A0A366K497"/>
<dbReference type="InterPro" id="IPR015931">
    <property type="entry name" value="Acnase/IPM_dHydase_lsu_aba_1/3"/>
</dbReference>
<evidence type="ECO:0000313" key="2">
    <source>
        <dbReference type="EMBL" id="RBP96555.1"/>
    </source>
</evidence>
<evidence type="ECO:0000256" key="1">
    <source>
        <dbReference type="ARBA" id="ARBA00023004"/>
    </source>
</evidence>
<gene>
    <name evidence="2" type="ORF">DFO70_101367</name>
</gene>
<dbReference type="Proteomes" id="UP000252731">
    <property type="component" value="Unassembled WGS sequence"/>
</dbReference>
<comment type="caution">
    <text evidence="2">The sequence shown here is derived from an EMBL/GenBank/DDBJ whole genome shotgun (WGS) entry which is preliminary data.</text>
</comment>
<evidence type="ECO:0000313" key="3">
    <source>
        <dbReference type="Proteomes" id="UP000252731"/>
    </source>
</evidence>